<evidence type="ECO:0000313" key="2">
    <source>
        <dbReference type="Proteomes" id="UP001177260"/>
    </source>
</evidence>
<dbReference type="Proteomes" id="UP001177260">
    <property type="component" value="Unassembled WGS sequence"/>
</dbReference>
<gene>
    <name evidence="1" type="ORF">N8T08_002198</name>
</gene>
<dbReference type="EMBL" id="JAOPJF010000014">
    <property type="protein sequence ID" value="KAK1146872.1"/>
    <property type="molecule type" value="Genomic_DNA"/>
</dbReference>
<name>A0ACC3B8Y1_9EURO</name>
<organism evidence="1 2">
    <name type="scientific">Aspergillus melleus</name>
    <dbReference type="NCBI Taxonomy" id="138277"/>
    <lineage>
        <taxon>Eukaryota</taxon>
        <taxon>Fungi</taxon>
        <taxon>Dikarya</taxon>
        <taxon>Ascomycota</taxon>
        <taxon>Pezizomycotina</taxon>
        <taxon>Eurotiomycetes</taxon>
        <taxon>Eurotiomycetidae</taxon>
        <taxon>Eurotiales</taxon>
        <taxon>Aspergillaceae</taxon>
        <taxon>Aspergillus</taxon>
        <taxon>Aspergillus subgen. Circumdati</taxon>
    </lineage>
</organism>
<comment type="caution">
    <text evidence="1">The sequence shown here is derived from an EMBL/GenBank/DDBJ whole genome shotgun (WGS) entry which is preliminary data.</text>
</comment>
<evidence type="ECO:0000313" key="1">
    <source>
        <dbReference type="EMBL" id="KAK1146872.1"/>
    </source>
</evidence>
<accession>A0ACC3B8Y1</accession>
<sequence length="464" mass="51012">MPRPFSLDNVLEYPLPLPAPNMIVPSKPSKPITFPAPEDPSDAVVAIVSHQKGRNYYIYEREETWYIGLDSYVSLTVSSDGAQLTRYSRNEGDEVVPVTEPLPMFARDFISEYSAHGNIFGHVGFNYSAHVFGRSTVAVSRDGITVSGCVEDEVRSLCKFVKVYLSVSHEVPTTTPTCQSQMAIDLRVNESEYKARVSTAVPEIRNGHYAKVVPSRIVHLPSRVDMLATLQQGHRSNTPARTFSFNHMGIQAIGFSPELIVSIKGRDICTEAVAGTRLRDNTTDSNSPPSALLSDPKEVIEYVGAIRESVKRLARVCSSRTIVVSDFLSVVDRGNVQNLCSHVSGRLSPDKDGWDDLPGEGTQGVLVGEDIQKFEPVPRELYCGAVVMVDPSADYFEATLALRSVFQDQKRQWLQAGAGISAISDPDREFVETCEMLASIAPYVVPEASLCREVGDENGPHELD</sequence>
<keyword evidence="2" id="KW-1185">Reference proteome</keyword>
<reference evidence="1 2" key="1">
    <citation type="journal article" date="2023" name="ACS Omega">
        <title>Identification of the Neoaspergillic Acid Biosynthesis Gene Cluster by Establishing an In Vitro CRISPR-Ribonucleoprotein Genetic System in Aspergillus melleus.</title>
        <authorList>
            <person name="Yuan B."/>
            <person name="Grau M.F."/>
            <person name="Murata R.M."/>
            <person name="Torok T."/>
            <person name="Venkateswaran K."/>
            <person name="Stajich J.E."/>
            <person name="Wang C.C.C."/>
        </authorList>
    </citation>
    <scope>NUCLEOTIDE SEQUENCE [LARGE SCALE GENOMIC DNA]</scope>
    <source>
        <strain evidence="1 2">IMV 1140</strain>
    </source>
</reference>
<proteinExistence type="predicted"/>
<protein>
    <submittedName>
        <fullName evidence="1">Uncharacterized protein</fullName>
    </submittedName>
</protein>